<keyword evidence="2 6" id="KW-0808">Transferase</keyword>
<comment type="catalytic activity">
    <reaction evidence="6">
        <text>a fatty acyl-[ACP] + S-adenosyl-L-methionine = an N-acyl-L-homoserine lactone + S-methyl-5'-thioadenosine + holo-[ACP] + H(+)</text>
        <dbReference type="Rhea" id="RHEA:10096"/>
        <dbReference type="Rhea" id="RHEA-COMP:9685"/>
        <dbReference type="Rhea" id="RHEA-COMP:14125"/>
        <dbReference type="ChEBI" id="CHEBI:15378"/>
        <dbReference type="ChEBI" id="CHEBI:17509"/>
        <dbReference type="ChEBI" id="CHEBI:55474"/>
        <dbReference type="ChEBI" id="CHEBI:59789"/>
        <dbReference type="ChEBI" id="CHEBI:64479"/>
        <dbReference type="ChEBI" id="CHEBI:138651"/>
        <dbReference type="EC" id="2.3.1.184"/>
    </reaction>
</comment>
<evidence type="ECO:0000256" key="6">
    <source>
        <dbReference type="RuleBase" id="RU361135"/>
    </source>
</evidence>
<dbReference type="Gene3D" id="3.40.630.30">
    <property type="match status" value="1"/>
</dbReference>
<dbReference type="SUPFAM" id="SSF55729">
    <property type="entry name" value="Acyl-CoA N-acyltransferases (Nat)"/>
    <property type="match status" value="1"/>
</dbReference>
<keyword evidence="7" id="KW-0012">Acyltransferase</keyword>
<dbReference type="PANTHER" id="PTHR39322">
    <property type="entry name" value="ACYL-HOMOSERINE-LACTONE SYNTHASE"/>
    <property type="match status" value="1"/>
</dbReference>
<evidence type="ECO:0000313" key="8">
    <source>
        <dbReference type="Proteomes" id="UP000678276"/>
    </source>
</evidence>
<keyword evidence="1 5" id="KW-0673">Quorum sensing</keyword>
<evidence type="ECO:0000256" key="1">
    <source>
        <dbReference type="ARBA" id="ARBA00022654"/>
    </source>
</evidence>
<dbReference type="EMBL" id="JAGJCF010000003">
    <property type="protein sequence ID" value="MBP0615241.1"/>
    <property type="molecule type" value="Genomic_DNA"/>
</dbReference>
<keyword evidence="3 6" id="KW-0949">S-adenosyl-L-methionine</keyword>
<evidence type="ECO:0000256" key="3">
    <source>
        <dbReference type="ARBA" id="ARBA00022691"/>
    </source>
</evidence>
<dbReference type="InterPro" id="IPR001690">
    <property type="entry name" value="Autoind_synthase"/>
</dbReference>
<comment type="caution">
    <text evidence="7">The sequence shown here is derived from an EMBL/GenBank/DDBJ whole genome shotgun (WGS) entry which is preliminary data.</text>
</comment>
<dbReference type="InterPro" id="IPR016181">
    <property type="entry name" value="Acyl_CoA_acyltransferase"/>
</dbReference>
<name>A0ABS4BEU0_9HYPH</name>
<dbReference type="Pfam" id="PF00765">
    <property type="entry name" value="Autoind_synth"/>
    <property type="match status" value="1"/>
</dbReference>
<dbReference type="PRINTS" id="PR01549">
    <property type="entry name" value="AUTOINDCRSYN"/>
</dbReference>
<dbReference type="PROSITE" id="PS51187">
    <property type="entry name" value="AUTOINDUCER_SYNTH_2"/>
    <property type="match status" value="1"/>
</dbReference>
<comment type="similarity">
    <text evidence="5 6">Belongs to the autoinducer synthase family.</text>
</comment>
<evidence type="ECO:0000256" key="5">
    <source>
        <dbReference type="PROSITE-ProRule" id="PRU00533"/>
    </source>
</evidence>
<evidence type="ECO:0000313" key="7">
    <source>
        <dbReference type="EMBL" id="MBP0615241.1"/>
    </source>
</evidence>
<organism evidence="7 8">
    <name type="scientific">Jiella mangrovi</name>
    <dbReference type="NCBI Taxonomy" id="2821407"/>
    <lineage>
        <taxon>Bacteria</taxon>
        <taxon>Pseudomonadati</taxon>
        <taxon>Pseudomonadota</taxon>
        <taxon>Alphaproteobacteria</taxon>
        <taxon>Hyphomicrobiales</taxon>
        <taxon>Aurantimonadaceae</taxon>
        <taxon>Jiella</taxon>
    </lineage>
</organism>
<reference evidence="7 8" key="1">
    <citation type="submission" date="2021-04" db="EMBL/GenBank/DDBJ databases">
        <title>Whole genome sequence of Jiella sp. KSK16Y-1.</title>
        <authorList>
            <person name="Tuo L."/>
        </authorList>
    </citation>
    <scope>NUCLEOTIDE SEQUENCE [LARGE SCALE GENOMIC DNA]</scope>
    <source>
        <strain evidence="7 8">KSK16Y-1</strain>
    </source>
</reference>
<proteinExistence type="inferred from homology"/>
<protein>
    <recommendedName>
        <fullName evidence="6">Acyl-homoserine-lactone synthase</fullName>
        <ecNumber evidence="6">2.3.1.184</ecNumber>
    </recommendedName>
    <alternativeName>
        <fullName evidence="6">Autoinducer synthesis protein</fullName>
    </alternativeName>
</protein>
<dbReference type="RefSeq" id="WP_209593651.1">
    <property type="nucleotide sequence ID" value="NZ_JAGJCF010000003.1"/>
</dbReference>
<dbReference type="GO" id="GO:0016746">
    <property type="term" value="F:acyltransferase activity"/>
    <property type="evidence" value="ECO:0007669"/>
    <property type="project" value="UniProtKB-KW"/>
</dbReference>
<keyword evidence="4 5" id="KW-0071">Autoinducer synthesis</keyword>
<keyword evidence="8" id="KW-1185">Reference proteome</keyword>
<accession>A0ABS4BEU0</accession>
<sequence>MMTMITAANIARHGPTMEDVWSFRHRQFVDRFRWNNLRKSDGREIDEFDTECAIHLPLLLGGSVVGYTRFLRTDRPHLLSENYPELMGGALWPRGDDIVEWTRCVAEPGAADAEGISAISLVYTGVAEAFLALGLRGVIMRTHPKFVSRLIEAGWNVRPLNVPCSLEGKPLAVIFAAATAETVRISQSMCRRTKPVLAIETDIPHPTQPEASIRIVSHATYARMSGPKLPPWRA</sequence>
<evidence type="ECO:0000256" key="2">
    <source>
        <dbReference type="ARBA" id="ARBA00022679"/>
    </source>
</evidence>
<dbReference type="Proteomes" id="UP000678276">
    <property type="component" value="Unassembled WGS sequence"/>
</dbReference>
<dbReference type="PANTHER" id="PTHR39322:SF1">
    <property type="entry name" value="ISOVALERYL-HOMOSERINE LACTONE SYNTHASE"/>
    <property type="match status" value="1"/>
</dbReference>
<evidence type="ECO:0000256" key="4">
    <source>
        <dbReference type="ARBA" id="ARBA00022929"/>
    </source>
</evidence>
<dbReference type="EC" id="2.3.1.184" evidence="6"/>
<gene>
    <name evidence="7" type="ORF">J6595_06585</name>
</gene>